<reference evidence="9 10" key="1">
    <citation type="submission" date="2020-07" db="EMBL/GenBank/DDBJ databases">
        <authorList>
            <person name="Feng X."/>
        </authorList>
    </citation>
    <scope>NUCLEOTIDE SEQUENCE [LARGE SCALE GENOMIC DNA]</scope>
    <source>
        <strain evidence="9 10">JCM14086</strain>
    </source>
</reference>
<comment type="subcellular location">
    <subcellularLocation>
        <location evidence="1">Membrane</location>
        <topology evidence="1">Multi-pass membrane protein</topology>
    </subcellularLocation>
</comment>
<evidence type="ECO:0000256" key="7">
    <source>
        <dbReference type="RuleBase" id="RU000477"/>
    </source>
</evidence>
<evidence type="ECO:0000313" key="10">
    <source>
        <dbReference type="Proteomes" id="UP000525652"/>
    </source>
</evidence>
<dbReference type="PRINTS" id="PR00783">
    <property type="entry name" value="MINTRINSICP"/>
</dbReference>
<feature type="transmembrane region" description="Helical" evidence="8">
    <location>
        <begin position="6"/>
        <end position="25"/>
    </location>
</feature>
<protein>
    <submittedName>
        <fullName evidence="9">Aquaporin family protein</fullName>
    </submittedName>
</protein>
<proteinExistence type="inferred from homology"/>
<evidence type="ECO:0000256" key="3">
    <source>
        <dbReference type="ARBA" id="ARBA00022448"/>
    </source>
</evidence>
<dbReference type="GO" id="GO:0015254">
    <property type="term" value="F:glycerol channel activity"/>
    <property type="evidence" value="ECO:0007669"/>
    <property type="project" value="TreeGrafter"/>
</dbReference>
<feature type="transmembrane region" description="Helical" evidence="8">
    <location>
        <begin position="37"/>
        <end position="55"/>
    </location>
</feature>
<feature type="transmembrane region" description="Helical" evidence="8">
    <location>
        <begin position="210"/>
        <end position="231"/>
    </location>
</feature>
<feature type="transmembrane region" description="Helical" evidence="8">
    <location>
        <begin position="75"/>
        <end position="100"/>
    </location>
</feature>
<dbReference type="Gene3D" id="1.20.1080.10">
    <property type="entry name" value="Glycerol uptake facilitator protein"/>
    <property type="match status" value="1"/>
</dbReference>
<dbReference type="GO" id="GO:0005886">
    <property type="term" value="C:plasma membrane"/>
    <property type="evidence" value="ECO:0007669"/>
    <property type="project" value="TreeGrafter"/>
</dbReference>
<evidence type="ECO:0000256" key="6">
    <source>
        <dbReference type="ARBA" id="ARBA00023136"/>
    </source>
</evidence>
<sequence length="241" mass="24804">MPYLAEFVGTLLLILFGNGVVANVLLNKSKGNDSGTFMVTAGWGVGVAVGVYASGHVSGGHINPAVTIAYAINGTFAWSMVPGFILAQLAGAMAGSYLVYLTYGSQYQATEDPDAIFATFATAPEIRNTRDNFLTEMIGTAILVFGVLAIFAPGNQVGGQIGPALVGMLVFGIGMSLGGPTGYAINPARDLGPRIMHAVLSIKSKGKTDWGYAWIPIIAPIVGGIIGGVLFSMTSLGAPLS</sequence>
<dbReference type="EMBL" id="JACHVA010000040">
    <property type="protein sequence ID" value="MBC2600957.1"/>
    <property type="molecule type" value="Genomic_DNA"/>
</dbReference>
<evidence type="ECO:0000256" key="8">
    <source>
        <dbReference type="SAM" id="Phobius"/>
    </source>
</evidence>
<dbReference type="PANTHER" id="PTHR43829:SF9">
    <property type="entry name" value="AQUAPORIN-9"/>
    <property type="match status" value="1"/>
</dbReference>
<evidence type="ECO:0000313" key="9">
    <source>
        <dbReference type="EMBL" id="MBC2600957.1"/>
    </source>
</evidence>
<dbReference type="Pfam" id="PF00230">
    <property type="entry name" value="MIP"/>
    <property type="match status" value="1"/>
</dbReference>
<evidence type="ECO:0000256" key="5">
    <source>
        <dbReference type="ARBA" id="ARBA00022989"/>
    </source>
</evidence>
<name>A0A7X1AVZ8_9BACT</name>
<feature type="transmembrane region" description="Helical" evidence="8">
    <location>
        <begin position="133"/>
        <end position="152"/>
    </location>
</feature>
<evidence type="ECO:0000256" key="2">
    <source>
        <dbReference type="ARBA" id="ARBA00006175"/>
    </source>
</evidence>
<dbReference type="InterPro" id="IPR050363">
    <property type="entry name" value="MIP/Aquaporin"/>
</dbReference>
<dbReference type="PANTHER" id="PTHR43829">
    <property type="entry name" value="AQUAPORIN OR AQUAGLYCEROPORIN RELATED"/>
    <property type="match status" value="1"/>
</dbReference>
<dbReference type="Proteomes" id="UP000525652">
    <property type="component" value="Unassembled WGS sequence"/>
</dbReference>
<comment type="similarity">
    <text evidence="2 7">Belongs to the MIP/aquaporin (TC 1.A.8) family.</text>
</comment>
<dbReference type="AlphaFoldDB" id="A0A7X1AVZ8"/>
<dbReference type="PROSITE" id="PS00221">
    <property type="entry name" value="MIP"/>
    <property type="match status" value="1"/>
</dbReference>
<accession>A0A7X1AVZ8</accession>
<dbReference type="RefSeq" id="WP_185691691.1">
    <property type="nucleotide sequence ID" value="NZ_JACHVA010000040.1"/>
</dbReference>
<evidence type="ECO:0000256" key="4">
    <source>
        <dbReference type="ARBA" id="ARBA00022692"/>
    </source>
</evidence>
<comment type="caution">
    <text evidence="9">The sequence shown here is derived from an EMBL/GenBank/DDBJ whole genome shotgun (WGS) entry which is preliminary data.</text>
</comment>
<dbReference type="SUPFAM" id="SSF81338">
    <property type="entry name" value="Aquaporin-like"/>
    <property type="match status" value="1"/>
</dbReference>
<keyword evidence="10" id="KW-1185">Reference proteome</keyword>
<keyword evidence="5 8" id="KW-1133">Transmembrane helix</keyword>
<dbReference type="InterPro" id="IPR023271">
    <property type="entry name" value="Aquaporin-like"/>
</dbReference>
<organism evidence="9 10">
    <name type="scientific">Puniceicoccus vermicola</name>
    <dbReference type="NCBI Taxonomy" id="388746"/>
    <lineage>
        <taxon>Bacteria</taxon>
        <taxon>Pseudomonadati</taxon>
        <taxon>Verrucomicrobiota</taxon>
        <taxon>Opitutia</taxon>
        <taxon>Puniceicoccales</taxon>
        <taxon>Puniceicoccaceae</taxon>
        <taxon>Puniceicoccus</taxon>
    </lineage>
</organism>
<evidence type="ECO:0000256" key="1">
    <source>
        <dbReference type="ARBA" id="ARBA00004141"/>
    </source>
</evidence>
<dbReference type="InterPro" id="IPR022357">
    <property type="entry name" value="MIP_CS"/>
</dbReference>
<dbReference type="NCBIfam" id="TIGR00861">
    <property type="entry name" value="MIP"/>
    <property type="match status" value="1"/>
</dbReference>
<gene>
    <name evidence="9" type="ORF">H5P30_04100</name>
</gene>
<keyword evidence="4 7" id="KW-0812">Transmembrane</keyword>
<dbReference type="InterPro" id="IPR000425">
    <property type="entry name" value="MIP"/>
</dbReference>
<keyword evidence="6 8" id="KW-0472">Membrane</keyword>
<keyword evidence="3 7" id="KW-0813">Transport</keyword>
<feature type="transmembrane region" description="Helical" evidence="8">
    <location>
        <begin position="164"/>
        <end position="185"/>
    </location>
</feature>